<dbReference type="Gene3D" id="3.40.50.300">
    <property type="entry name" value="P-loop containing nucleotide triphosphate hydrolases"/>
    <property type="match status" value="2"/>
</dbReference>
<name>A0A0L7QK34_9HYME</name>
<evidence type="ECO:0000313" key="6">
    <source>
        <dbReference type="EMBL" id="KOC59002.1"/>
    </source>
</evidence>
<evidence type="ECO:0000259" key="3">
    <source>
        <dbReference type="Pfam" id="PF12780"/>
    </source>
</evidence>
<proteinExistence type="inferred from homology"/>
<dbReference type="OrthoDB" id="447173at2759"/>
<dbReference type="GO" id="GO:0007018">
    <property type="term" value="P:microtubule-based movement"/>
    <property type="evidence" value="ECO:0007669"/>
    <property type="project" value="InterPro"/>
</dbReference>
<organism evidence="6 7">
    <name type="scientific">Habropoda laboriosa</name>
    <dbReference type="NCBI Taxonomy" id="597456"/>
    <lineage>
        <taxon>Eukaryota</taxon>
        <taxon>Metazoa</taxon>
        <taxon>Ecdysozoa</taxon>
        <taxon>Arthropoda</taxon>
        <taxon>Hexapoda</taxon>
        <taxon>Insecta</taxon>
        <taxon>Pterygota</taxon>
        <taxon>Neoptera</taxon>
        <taxon>Endopterygota</taxon>
        <taxon>Hymenoptera</taxon>
        <taxon>Apocrita</taxon>
        <taxon>Aculeata</taxon>
        <taxon>Apoidea</taxon>
        <taxon>Anthophila</taxon>
        <taxon>Apidae</taxon>
        <taxon>Habropoda</taxon>
    </lineage>
</organism>
<dbReference type="InterPro" id="IPR035706">
    <property type="entry name" value="AAA_9"/>
</dbReference>
<evidence type="ECO:0000313" key="7">
    <source>
        <dbReference type="Proteomes" id="UP000053825"/>
    </source>
</evidence>
<comment type="similarity">
    <text evidence="1">Belongs to the dynein heavy chain family.</text>
</comment>
<feature type="domain" description="Dynein heavy chain coiled coil stalk" evidence="2">
    <location>
        <begin position="147"/>
        <end position="339"/>
    </location>
</feature>
<dbReference type="InterPro" id="IPR024743">
    <property type="entry name" value="Dynein_HC_stalk"/>
</dbReference>
<accession>A0A0L7QK34</accession>
<dbReference type="SUPFAM" id="SSF52540">
    <property type="entry name" value="P-loop containing nucleoside triphosphate hydrolases"/>
    <property type="match status" value="1"/>
</dbReference>
<dbReference type="GO" id="GO:0051959">
    <property type="term" value="F:dynein light intermediate chain binding"/>
    <property type="evidence" value="ECO:0007669"/>
    <property type="project" value="InterPro"/>
</dbReference>
<feature type="domain" description="Dynein heavy chain AAA module D4" evidence="3">
    <location>
        <begin position="1"/>
        <end position="66"/>
    </location>
</feature>
<dbReference type="InterPro" id="IPR026983">
    <property type="entry name" value="DHC"/>
</dbReference>
<reference evidence="6 7" key="1">
    <citation type="submission" date="2015-07" db="EMBL/GenBank/DDBJ databases">
        <title>The genome of Habropoda laboriosa.</title>
        <authorList>
            <person name="Pan H."/>
            <person name="Kapheim K."/>
        </authorList>
    </citation>
    <scope>NUCLEOTIDE SEQUENCE [LARGE SCALE GENOMIC DNA]</scope>
    <source>
        <strain evidence="6">0110345459</strain>
    </source>
</reference>
<dbReference type="Gene3D" id="3.10.490.20">
    <property type="match status" value="1"/>
</dbReference>
<gene>
    <name evidence="6" type="ORF">WH47_00828</name>
</gene>
<dbReference type="Pfam" id="PF18199">
    <property type="entry name" value="Dynein_C"/>
    <property type="match status" value="1"/>
</dbReference>
<dbReference type="Pfam" id="PF12781">
    <property type="entry name" value="AAA_9"/>
    <property type="match status" value="1"/>
</dbReference>
<dbReference type="EMBL" id="KQ414986">
    <property type="protein sequence ID" value="KOC59002.1"/>
    <property type="molecule type" value="Genomic_DNA"/>
</dbReference>
<dbReference type="Gene3D" id="1.10.8.720">
    <property type="entry name" value="Region D6 of dynein motor"/>
    <property type="match status" value="1"/>
</dbReference>
<dbReference type="Pfam" id="PF12777">
    <property type="entry name" value="MT"/>
    <property type="match status" value="1"/>
</dbReference>
<dbReference type="Gene3D" id="1.20.920.20">
    <property type="match status" value="1"/>
</dbReference>
<dbReference type="PANTHER" id="PTHR22878">
    <property type="entry name" value="DYNEIN HEAVY CHAIN 6, AXONEMAL-LIKE-RELATED"/>
    <property type="match status" value="1"/>
</dbReference>
<dbReference type="AlphaFoldDB" id="A0A0L7QK34"/>
<dbReference type="Pfam" id="PF12780">
    <property type="entry name" value="AAA_8"/>
    <property type="match status" value="1"/>
</dbReference>
<dbReference type="InterPro" id="IPR041228">
    <property type="entry name" value="Dynein_C"/>
</dbReference>
<sequence length="815" mass="93872">MVLFNDALEHLARVHRALRMHRGYVLVIGIGGSGKKSVIKLVAFAASYRTFEISLTRGYKEASFMKNPNVPQTNRVALVEHMVFVRKTVWDYTIDFQLKLRRRNYVTPKHYLDFINTYLNLLVETKDYINVQCDRLSGEDRGGVASVTLNELNKILAMQRVKVADQTRNCEQLLASIGESTDIAMEKKRLSEEKRQEIEVQRKIITKEQTEARKALSEAQPALDAARAALGELEKADIIEIKSFATPPEPVQILSECVAMLRGIKDISWKGVKGMMSDPTFLRILQDKICDKINCDKITLKQQQAIKAHIKKSTKLDQMQSISNAGYGLYKFVLAVLDYWASEDLPPDELSVQNGILTIRASRFPICIDPQQQVLNWIKKKEQKKNLKVLSFSDSDFLKQVELAIEYWYDMDTPESENFPLEYSEKLESFEKLMLIRCFRVDRVYQAIINYITQIMGEQYITPPHISLKLIFEQSTPTMPVVFILSPGFDPSAELMKLADRYGCQGGRFKYLSLGKRRRYDKIGCNINYDFNESDFNMCTIILNTYLTKALTANDTRLPWNSLKYLIGEVMYGGRVIDSYDRRVSETYMDEYFGDFLFDSFQPFHFYHDEHVDYVVPPEGERDDYLQFIEELSLVNSSEVFGAIAGKIGMGMTLKNISAALYNGMLPKEWAKLAPNTRKTLTGWMEHFEKRIQQYASWSSASEPIVLWLAGLHIPETYLAALMQMACCRNNWSLDRSLTYTAVSRFTMPEKMEEKPDQGCYVSGLYLEGARWDMEEQCLERSHPKILVEKLPILIIIPVEALITDLGYRYPIKRI</sequence>
<keyword evidence="7" id="KW-1185">Reference proteome</keyword>
<dbReference type="PANTHER" id="PTHR22878:SF63">
    <property type="entry name" value="DYNEIN AXONEMAL HEAVY CHAIN 10"/>
    <property type="match status" value="1"/>
</dbReference>
<dbReference type="Gene3D" id="1.20.1270.280">
    <property type="match status" value="1"/>
</dbReference>
<feature type="domain" description="Dynein heavy chain ATP-binding dynein motor region" evidence="4">
    <location>
        <begin position="340"/>
        <end position="406"/>
    </location>
</feature>
<evidence type="ECO:0000256" key="1">
    <source>
        <dbReference type="ARBA" id="ARBA00008887"/>
    </source>
</evidence>
<dbReference type="GO" id="GO:0030286">
    <property type="term" value="C:dynein complex"/>
    <property type="evidence" value="ECO:0007669"/>
    <property type="project" value="InterPro"/>
</dbReference>
<dbReference type="Proteomes" id="UP000053825">
    <property type="component" value="Unassembled WGS sequence"/>
</dbReference>
<evidence type="ECO:0000259" key="4">
    <source>
        <dbReference type="Pfam" id="PF12781"/>
    </source>
</evidence>
<evidence type="ECO:0000259" key="5">
    <source>
        <dbReference type="Pfam" id="PF18199"/>
    </source>
</evidence>
<protein>
    <submittedName>
        <fullName evidence="6">Dynein heavy chain 10, axonemal</fullName>
    </submittedName>
</protein>
<dbReference type="InterPro" id="IPR043160">
    <property type="entry name" value="Dynein_C_barrel"/>
</dbReference>
<feature type="domain" description="Dynein heavy chain C-terminal" evidence="5">
    <location>
        <begin position="639"/>
        <end position="801"/>
    </location>
</feature>
<dbReference type="STRING" id="597456.A0A0L7QK34"/>
<dbReference type="GO" id="GO:0045505">
    <property type="term" value="F:dynein intermediate chain binding"/>
    <property type="evidence" value="ECO:0007669"/>
    <property type="project" value="InterPro"/>
</dbReference>
<dbReference type="InterPro" id="IPR027417">
    <property type="entry name" value="P-loop_NTPase"/>
</dbReference>
<evidence type="ECO:0000259" key="2">
    <source>
        <dbReference type="Pfam" id="PF12777"/>
    </source>
</evidence>
<dbReference type="InterPro" id="IPR024317">
    <property type="entry name" value="Dynein_heavy_chain_D4_dom"/>
</dbReference>
<dbReference type="InterPro" id="IPR042219">
    <property type="entry name" value="AAA_lid_11_sf"/>
</dbReference>